<sequence length="95" mass="10511">PKIDHPDSELPCHICEGHREAWDEGDIHGDARGYIRGKAEQAEIVKGLVEAASKITTLGYMTHEDAGNLTLLVEETEIEELLYDLRQAIAKAKGE</sequence>
<evidence type="ECO:0000313" key="1">
    <source>
        <dbReference type="EMBL" id="KKK87816.1"/>
    </source>
</evidence>
<name>A0A0F9BTU1_9ZZZZ</name>
<feature type="non-terminal residue" evidence="1">
    <location>
        <position position="1"/>
    </location>
</feature>
<accession>A0A0F9BTU1</accession>
<gene>
    <name evidence="1" type="ORF">LCGC14_2749410</name>
</gene>
<organism evidence="1">
    <name type="scientific">marine sediment metagenome</name>
    <dbReference type="NCBI Taxonomy" id="412755"/>
    <lineage>
        <taxon>unclassified sequences</taxon>
        <taxon>metagenomes</taxon>
        <taxon>ecological metagenomes</taxon>
    </lineage>
</organism>
<reference evidence="1" key="1">
    <citation type="journal article" date="2015" name="Nature">
        <title>Complex archaea that bridge the gap between prokaryotes and eukaryotes.</title>
        <authorList>
            <person name="Spang A."/>
            <person name="Saw J.H."/>
            <person name="Jorgensen S.L."/>
            <person name="Zaremba-Niedzwiedzka K."/>
            <person name="Martijn J."/>
            <person name="Lind A.E."/>
            <person name="van Eijk R."/>
            <person name="Schleper C."/>
            <person name="Guy L."/>
            <person name="Ettema T.J."/>
        </authorList>
    </citation>
    <scope>NUCLEOTIDE SEQUENCE</scope>
</reference>
<dbReference type="AlphaFoldDB" id="A0A0F9BTU1"/>
<protein>
    <submittedName>
        <fullName evidence="1">Uncharacterized protein</fullName>
    </submittedName>
</protein>
<comment type="caution">
    <text evidence="1">The sequence shown here is derived from an EMBL/GenBank/DDBJ whole genome shotgun (WGS) entry which is preliminary data.</text>
</comment>
<proteinExistence type="predicted"/>
<dbReference type="EMBL" id="LAZR01050233">
    <property type="protein sequence ID" value="KKK87816.1"/>
    <property type="molecule type" value="Genomic_DNA"/>
</dbReference>